<dbReference type="Proteomes" id="UP000259328">
    <property type="component" value="Chromosome"/>
</dbReference>
<feature type="non-terminal residue" evidence="1">
    <location>
        <position position="93"/>
    </location>
</feature>
<proteinExistence type="predicted"/>
<dbReference type="AlphaFoldDB" id="A0A3B0P8C9"/>
<keyword evidence="1" id="KW-0808">Transferase</keyword>
<dbReference type="GO" id="GO:0003887">
    <property type="term" value="F:DNA-directed DNA polymerase activity"/>
    <property type="evidence" value="ECO:0007669"/>
    <property type="project" value="UniProtKB-EC"/>
</dbReference>
<dbReference type="EMBL" id="LS991953">
    <property type="protein sequence ID" value="SYV92297.1"/>
    <property type="molecule type" value="Genomic_DNA"/>
</dbReference>
<organism evidence="1 2">
    <name type="scientific">Mycoplasmopsis synoviae</name>
    <name type="common">Mycoplasma synoviae</name>
    <dbReference type="NCBI Taxonomy" id="2109"/>
    <lineage>
        <taxon>Bacteria</taxon>
        <taxon>Bacillati</taxon>
        <taxon>Mycoplasmatota</taxon>
        <taxon>Mycoplasmoidales</taxon>
        <taxon>Metamycoplasmataceae</taxon>
        <taxon>Mycoplasmopsis</taxon>
    </lineage>
</organism>
<name>A0A3B0P8C9_MYCSY</name>
<sequence length="93" mass="10883">MLDAFSFLEDKSLIEDIVVNNAHKLNNLIDENIEVIKTDLYPPSIKNSSELLKDLVYKNAKKKYGEVLPKLVQDRIDKELIPIINYKFDVVYW</sequence>
<gene>
    <name evidence="1" type="primary">polC_5</name>
    <name evidence="1" type="ORF">NCTC10124_00009</name>
</gene>
<dbReference type="EC" id="2.7.7.7" evidence="1"/>
<accession>A0A3B0P8C9</accession>
<dbReference type="InterPro" id="IPR012337">
    <property type="entry name" value="RNaseH-like_sf"/>
</dbReference>
<keyword evidence="1" id="KW-0548">Nucleotidyltransferase</keyword>
<evidence type="ECO:0000313" key="2">
    <source>
        <dbReference type="Proteomes" id="UP000259328"/>
    </source>
</evidence>
<evidence type="ECO:0000313" key="1">
    <source>
        <dbReference type="EMBL" id="SYV92297.1"/>
    </source>
</evidence>
<dbReference type="SUPFAM" id="SSF53098">
    <property type="entry name" value="Ribonuclease H-like"/>
    <property type="match status" value="1"/>
</dbReference>
<reference evidence="2" key="1">
    <citation type="submission" date="2018-06" db="EMBL/GenBank/DDBJ databases">
        <authorList>
            <consortium name="Pathogen Informatics"/>
        </authorList>
    </citation>
    <scope>NUCLEOTIDE SEQUENCE [LARGE SCALE GENOMIC DNA]</scope>
    <source>
        <strain evidence="2">NCTC10124</strain>
    </source>
</reference>
<protein>
    <submittedName>
        <fullName evidence="1">DNA polymerase III polC-type</fullName>
        <ecNumber evidence="1">2.7.7.7</ecNumber>
    </submittedName>
</protein>